<evidence type="ECO:0000313" key="1">
    <source>
        <dbReference type="EMBL" id="KAH8015358.1"/>
    </source>
</evidence>
<dbReference type="EMBL" id="CM037614">
    <property type="protein sequence ID" value="KAH8015358.1"/>
    <property type="molecule type" value="Genomic_DNA"/>
</dbReference>
<name>A0ACB8G6G7_9SAUR</name>
<protein>
    <submittedName>
        <fullName evidence="1">Uncharacterized protein</fullName>
    </submittedName>
</protein>
<proteinExistence type="predicted"/>
<evidence type="ECO:0000313" key="2">
    <source>
        <dbReference type="Proteomes" id="UP000827872"/>
    </source>
</evidence>
<reference evidence="1" key="1">
    <citation type="submission" date="2021-08" db="EMBL/GenBank/DDBJ databases">
        <title>The first chromosome-level gecko genome reveals the dynamic sex chromosomes of Neotropical dwarf geckos (Sphaerodactylidae: Sphaerodactylus).</title>
        <authorList>
            <person name="Pinto B.J."/>
            <person name="Keating S.E."/>
            <person name="Gamble T."/>
        </authorList>
    </citation>
    <scope>NUCLEOTIDE SEQUENCE</scope>
    <source>
        <strain evidence="1">TG3544</strain>
    </source>
</reference>
<keyword evidence="2" id="KW-1185">Reference proteome</keyword>
<comment type="caution">
    <text evidence="1">The sequence shown here is derived from an EMBL/GenBank/DDBJ whole genome shotgun (WGS) entry which is preliminary data.</text>
</comment>
<accession>A0ACB8G6G7</accession>
<sequence length="152" mass="15569">MTFSFPLIPILVDSPLDEDQVMEKMPVRAHNANDRDESGALIQQKGASCNQPRSAVLATEVPPAPPVLATSQGPVPNSHGLLLSASPVSMTSPDTSSKALPAATEGLPCCQPKAAGNSPSPEKINSIKIATATAGQRGPNLAPAVAVVWSVA</sequence>
<gene>
    <name evidence="1" type="ORF">K3G42_002984</name>
</gene>
<dbReference type="Proteomes" id="UP000827872">
    <property type="component" value="Linkage Group LG01"/>
</dbReference>
<organism evidence="1 2">
    <name type="scientific">Sphaerodactylus townsendi</name>
    <dbReference type="NCBI Taxonomy" id="933632"/>
    <lineage>
        <taxon>Eukaryota</taxon>
        <taxon>Metazoa</taxon>
        <taxon>Chordata</taxon>
        <taxon>Craniata</taxon>
        <taxon>Vertebrata</taxon>
        <taxon>Euteleostomi</taxon>
        <taxon>Lepidosauria</taxon>
        <taxon>Squamata</taxon>
        <taxon>Bifurcata</taxon>
        <taxon>Gekkota</taxon>
        <taxon>Sphaerodactylidae</taxon>
        <taxon>Sphaerodactylus</taxon>
    </lineage>
</organism>